<name>A0A2P7TWT6_9NEIS</name>
<organism evidence="2 3">
    <name type="scientific">Neisseria iguanae</name>
    <dbReference type="NCBI Taxonomy" id="90242"/>
    <lineage>
        <taxon>Bacteria</taxon>
        <taxon>Pseudomonadati</taxon>
        <taxon>Pseudomonadota</taxon>
        <taxon>Betaproteobacteria</taxon>
        <taxon>Neisseriales</taxon>
        <taxon>Neisseriaceae</taxon>
        <taxon>Neisseria</taxon>
    </lineage>
</organism>
<dbReference type="RefSeq" id="WP_170064935.1">
    <property type="nucleotide sequence ID" value="NZ_PXYY01000183.1"/>
</dbReference>
<dbReference type="Proteomes" id="UP000241868">
    <property type="component" value="Unassembled WGS sequence"/>
</dbReference>
<reference evidence="2 3" key="1">
    <citation type="submission" date="2018-03" db="EMBL/GenBank/DDBJ databases">
        <title>Neisseria weixii sp. nov., isolated from the intestinal contents of Tibetan Plateau pika (Ochotona curzoniae) in Yushu, Qinghai Province, China.</title>
        <authorList>
            <person name="Gui Z."/>
        </authorList>
    </citation>
    <scope>NUCLEOTIDE SEQUENCE [LARGE SCALE GENOMIC DNA]</scope>
    <source>
        <strain evidence="2 3">ATCC 51483</strain>
    </source>
</reference>
<dbReference type="EMBL" id="PXYY01000183">
    <property type="protein sequence ID" value="PSJ79169.1"/>
    <property type="molecule type" value="Genomic_DNA"/>
</dbReference>
<evidence type="ECO:0000313" key="2">
    <source>
        <dbReference type="EMBL" id="PSJ79192.1"/>
    </source>
</evidence>
<comment type="caution">
    <text evidence="2">The sequence shown here is derived from an EMBL/GenBank/DDBJ whole genome shotgun (WGS) entry which is preliminary data.</text>
</comment>
<evidence type="ECO:0000313" key="3">
    <source>
        <dbReference type="Proteomes" id="UP000241868"/>
    </source>
</evidence>
<gene>
    <name evidence="2" type="ORF">C7N83_13760</name>
    <name evidence="1" type="ORF">C7N83_13910</name>
</gene>
<evidence type="ECO:0000313" key="1">
    <source>
        <dbReference type="EMBL" id="PSJ79169.1"/>
    </source>
</evidence>
<dbReference type="EMBL" id="PXYY01000170">
    <property type="protein sequence ID" value="PSJ79192.1"/>
    <property type="molecule type" value="Genomic_DNA"/>
</dbReference>
<sequence length="78" mass="8386">MILNKLAAGASYRALAGGYNISKATIQNRKKRLEKKSCYHTQVKNKHGKITAGRRTSIPTTSNVGRLCALTAPNGQSA</sequence>
<proteinExistence type="predicted"/>
<dbReference type="AlphaFoldDB" id="A0A2P7TWT6"/>
<keyword evidence="3" id="KW-1185">Reference proteome</keyword>
<protein>
    <submittedName>
        <fullName evidence="2">Uncharacterized protein</fullName>
    </submittedName>
</protein>
<accession>A0A2P7TWT6</accession>